<evidence type="ECO:0000256" key="1">
    <source>
        <dbReference type="SAM" id="MobiDB-lite"/>
    </source>
</evidence>
<dbReference type="AlphaFoldDB" id="A0AAD5DW90"/>
<reference evidence="2" key="1">
    <citation type="submission" date="2020-11" db="EMBL/GenBank/DDBJ databases">
        <title>Chlorella ohadii genome sequencing and assembly.</title>
        <authorList>
            <person name="Murik O."/>
            <person name="Treves H."/>
            <person name="Kedem I."/>
            <person name="Shotland Y."/>
            <person name="Kaplan A."/>
        </authorList>
    </citation>
    <scope>NUCLEOTIDE SEQUENCE</scope>
    <source>
        <strain evidence="2">1</strain>
    </source>
</reference>
<sequence>MQAPQGGLCGAGPVPQHPSTSAPPPPEPAAASHPFLRRWSQINYVPYVPETDFYLVNHTIIRSCSENLSLLQRAQCVGCAAQTTRQGCLATSALTWFDNADLMSCTWVDRNGKGEVTRELEFKLGINNPSMFSSTINMGRQQSLASGLICAVTREYTVYSKDYHTAYFSVVGNGEVDELGPNDGDPLPGGRQPDASCVVQPPNNKCSLTLYHVPALQWAISSREFWTTNPTLMQQLAQGSEECLARSNLRCPRTNPPFHYSVRITEHKCPPNQPIPEVIRAGGQFPMGMPGYVVYPGGFPRNYRQTGFELDEVAFANWTVKAQHPLMVMVAPADKALQVCPPGKTAGTCKGEGASVEALRARPLCDYTEVFTKYAYPATKCFGTSCSGSIFKPVARHDVLMVTYPRFPNQEQAVMPPETPPQIVDAQVWAWRTPGGPAKKL</sequence>
<name>A0AAD5DW90_9CHLO</name>
<proteinExistence type="predicted"/>
<feature type="region of interest" description="Disordered" evidence="1">
    <location>
        <begin position="1"/>
        <end position="31"/>
    </location>
</feature>
<gene>
    <name evidence="2" type="ORF">COHA_002899</name>
</gene>
<keyword evidence="3" id="KW-1185">Reference proteome</keyword>
<evidence type="ECO:0000313" key="3">
    <source>
        <dbReference type="Proteomes" id="UP001205105"/>
    </source>
</evidence>
<dbReference type="EMBL" id="JADXDR010000038">
    <property type="protein sequence ID" value="KAI7843421.1"/>
    <property type="molecule type" value="Genomic_DNA"/>
</dbReference>
<comment type="caution">
    <text evidence="2">The sequence shown here is derived from an EMBL/GenBank/DDBJ whole genome shotgun (WGS) entry which is preliminary data.</text>
</comment>
<accession>A0AAD5DW90</accession>
<dbReference type="Proteomes" id="UP001205105">
    <property type="component" value="Unassembled WGS sequence"/>
</dbReference>
<organism evidence="2 3">
    <name type="scientific">Chlorella ohadii</name>
    <dbReference type="NCBI Taxonomy" id="2649997"/>
    <lineage>
        <taxon>Eukaryota</taxon>
        <taxon>Viridiplantae</taxon>
        <taxon>Chlorophyta</taxon>
        <taxon>core chlorophytes</taxon>
        <taxon>Trebouxiophyceae</taxon>
        <taxon>Chlorellales</taxon>
        <taxon>Chlorellaceae</taxon>
        <taxon>Chlorella clade</taxon>
        <taxon>Chlorella</taxon>
    </lineage>
</organism>
<protein>
    <submittedName>
        <fullName evidence="2">Uncharacterized protein</fullName>
    </submittedName>
</protein>
<evidence type="ECO:0000313" key="2">
    <source>
        <dbReference type="EMBL" id="KAI7843421.1"/>
    </source>
</evidence>